<dbReference type="EMBL" id="CAXDID020000220">
    <property type="protein sequence ID" value="CAL6058273.1"/>
    <property type="molecule type" value="Genomic_DNA"/>
</dbReference>
<keyword evidence="4" id="KW-1185">Reference proteome</keyword>
<evidence type="ECO:0000256" key="1">
    <source>
        <dbReference type="SAM" id="Coils"/>
    </source>
</evidence>
<evidence type="ECO:0000313" key="4">
    <source>
        <dbReference type="Proteomes" id="UP001642409"/>
    </source>
</evidence>
<gene>
    <name evidence="2" type="ORF">HINF_LOCUS45810</name>
    <name evidence="3" type="ORF">HINF_LOCUS48163</name>
</gene>
<comment type="caution">
    <text evidence="2">The sequence shown here is derived from an EMBL/GenBank/DDBJ whole genome shotgun (WGS) entry which is preliminary data.</text>
</comment>
<dbReference type="Proteomes" id="UP001642409">
    <property type="component" value="Unassembled WGS sequence"/>
</dbReference>
<dbReference type="AlphaFoldDB" id="A0AA86UHB2"/>
<dbReference type="EMBL" id="CATOUU010000902">
    <property type="protein sequence ID" value="CAI9958165.1"/>
    <property type="molecule type" value="Genomic_DNA"/>
</dbReference>
<protein>
    <submittedName>
        <fullName evidence="3">Hypothetical_protein</fullName>
    </submittedName>
</protein>
<evidence type="ECO:0000313" key="2">
    <source>
        <dbReference type="EMBL" id="CAI9958165.1"/>
    </source>
</evidence>
<reference evidence="2" key="1">
    <citation type="submission" date="2023-06" db="EMBL/GenBank/DDBJ databases">
        <authorList>
            <person name="Kurt Z."/>
        </authorList>
    </citation>
    <scope>NUCLEOTIDE SEQUENCE</scope>
</reference>
<name>A0AA86UHB2_9EUKA</name>
<keyword evidence="1" id="KW-0175">Coiled coil</keyword>
<proteinExistence type="predicted"/>
<feature type="coiled-coil region" evidence="1">
    <location>
        <begin position="241"/>
        <end position="372"/>
    </location>
</feature>
<evidence type="ECO:0000313" key="3">
    <source>
        <dbReference type="EMBL" id="CAL6058273.1"/>
    </source>
</evidence>
<organism evidence="2">
    <name type="scientific">Hexamita inflata</name>
    <dbReference type="NCBI Taxonomy" id="28002"/>
    <lineage>
        <taxon>Eukaryota</taxon>
        <taxon>Metamonada</taxon>
        <taxon>Diplomonadida</taxon>
        <taxon>Hexamitidae</taxon>
        <taxon>Hexamitinae</taxon>
        <taxon>Hexamita</taxon>
    </lineage>
</organism>
<reference evidence="3 4" key="2">
    <citation type="submission" date="2024-07" db="EMBL/GenBank/DDBJ databases">
        <authorList>
            <person name="Akdeniz Z."/>
        </authorList>
    </citation>
    <scope>NUCLEOTIDE SEQUENCE [LARGE SCALE GENOMIC DNA]</scope>
</reference>
<accession>A0AA86UHB2</accession>
<sequence length="649" mass="77348">MTLVMTLTGTQSNETLHLSPFDQQILYEYDKDEVDVNIKLTFIPPYYAIDNNKFYVQRIDNDEWQEIQINAQFKIDDEQQLINKFNEICAQVNYQIQIDNLYYENNNKLRLTSTIFKAIKIDDYYFSKILGFKQNTIYEMNEAGYITADQILYPYIYKYLIINCYDIQDFTVIEKGQKRFLLMKQFRNWQAGVNTQVTSDLSVSFPIINLMKGIQVQFLDENYIPLPLSGQEYTIDLYIGKSRKQLMKKQYQEEQQQIKQQEELQKIQILEQRKQEKEQAEMMQEQQAQQIMKQYYEDEEKELQAMEESYTLHSQKPTQINQILNENQKQKLIRKKKINELNKKLQNRQIKAEDYNRQTQEIKQEIQEIKTERYGILSYALQNIDNSVQILDDGTEHKNMKIKQEEEILRQPELKSSWGLDQSVQQMYNNEHNHEDQANNTTPLDQDQLNQYAWNKTKFYPEQTIQPPPNQKQDFDKYLEDQQEKFDQSIIKGTERPKSIYYNPENQNFQETILHDLQETIVALTRMGVGQYISNILIFIYVCIIQNITSRSVVNLFIFKLIDFHSFLDSFKARTIQSFCFTPLSDLSSTIIAAFSLCVTLDQIFQMPKSIYLLKLKNIKNICLVRNRGTFALYQILYLEYNKIEFSSF</sequence>